<name>A0A222G4D2_9GAMM</name>
<evidence type="ECO:0000256" key="2">
    <source>
        <dbReference type="SAM" id="Phobius"/>
    </source>
</evidence>
<keyword evidence="2" id="KW-1133">Transmembrane helix</keyword>
<feature type="transmembrane region" description="Helical" evidence="2">
    <location>
        <begin position="158"/>
        <end position="177"/>
    </location>
</feature>
<feature type="transmembrane region" description="Helical" evidence="2">
    <location>
        <begin position="79"/>
        <end position="100"/>
    </location>
</feature>
<dbReference type="Proteomes" id="UP000202259">
    <property type="component" value="Chromosome"/>
</dbReference>
<feature type="transmembrane region" description="Helical" evidence="2">
    <location>
        <begin position="106"/>
        <end position="125"/>
    </location>
</feature>
<organism evidence="3 4">
    <name type="scientific">Cognaticolwellia beringensis</name>
    <dbReference type="NCBI Taxonomy" id="1967665"/>
    <lineage>
        <taxon>Bacteria</taxon>
        <taxon>Pseudomonadati</taxon>
        <taxon>Pseudomonadota</taxon>
        <taxon>Gammaproteobacteria</taxon>
        <taxon>Alteromonadales</taxon>
        <taxon>Colwelliaceae</taxon>
        <taxon>Cognaticolwellia</taxon>
    </lineage>
</organism>
<feature type="transmembrane region" description="Helical" evidence="2">
    <location>
        <begin position="189"/>
        <end position="209"/>
    </location>
</feature>
<keyword evidence="4" id="KW-1185">Reference proteome</keyword>
<feature type="region of interest" description="Disordered" evidence="1">
    <location>
        <begin position="1"/>
        <end position="38"/>
    </location>
</feature>
<dbReference type="EMBL" id="CP020465">
    <property type="protein sequence ID" value="ASP46463.1"/>
    <property type="molecule type" value="Genomic_DNA"/>
</dbReference>
<dbReference type="KEGG" id="cber:B5D82_00940"/>
<reference evidence="3 4" key="1">
    <citation type="submission" date="2017-08" db="EMBL/GenBank/DDBJ databases">
        <title>Complete genome of Colwellia sp. NB097-1, a psychrophile bacterium ioslated from Bering Sea.</title>
        <authorList>
            <person name="Chen X."/>
        </authorList>
    </citation>
    <scope>NUCLEOTIDE SEQUENCE [LARGE SCALE GENOMIC DNA]</scope>
    <source>
        <strain evidence="3 4">NB097-1</strain>
    </source>
</reference>
<evidence type="ECO:0000256" key="1">
    <source>
        <dbReference type="SAM" id="MobiDB-lite"/>
    </source>
</evidence>
<keyword evidence="2" id="KW-0812">Transmembrane</keyword>
<dbReference type="RefSeq" id="WP_081148487.1">
    <property type="nucleotide sequence ID" value="NZ_CP020465.1"/>
</dbReference>
<keyword evidence="2" id="KW-0472">Membrane</keyword>
<accession>A0A222G4D2</accession>
<dbReference type="OrthoDB" id="6225055at2"/>
<protein>
    <submittedName>
        <fullName evidence="3">Uncharacterized protein</fullName>
    </submittedName>
</protein>
<dbReference type="AlphaFoldDB" id="A0A222G4D2"/>
<feature type="compositionally biased region" description="Basic and acidic residues" evidence="1">
    <location>
        <begin position="1"/>
        <end position="23"/>
    </location>
</feature>
<evidence type="ECO:0000313" key="4">
    <source>
        <dbReference type="Proteomes" id="UP000202259"/>
    </source>
</evidence>
<gene>
    <name evidence="3" type="ORF">B5D82_00940</name>
</gene>
<proteinExistence type="predicted"/>
<sequence>MSEENDKIKMPTESEQRISKDVSTEALVAQSDKQSADASELQDDTWAELIQDWQTQPTVKTDVLALVKRTRRRTIGAKFCFALNIVATIALFIAFIYGIYNGEWGKPLNIYLGLGSLLSLIFVYFETKVRVATWSQLCDSPEKAIDNAIASSKSSMQYMWITKISFLPFLPLINWFVYTSSQTNNKGVLPAYLMANGFMVIVYIVVDYLHRQRKQEYQQLLKVKLL</sequence>
<evidence type="ECO:0000313" key="3">
    <source>
        <dbReference type="EMBL" id="ASP46463.1"/>
    </source>
</evidence>